<proteinExistence type="predicted"/>
<dbReference type="PANTHER" id="PTHR46169:SF29">
    <property type="entry name" value="DNA REPLICATION-RELATED ELEMENT FACTOR, ISOFORM A"/>
    <property type="match status" value="1"/>
</dbReference>
<accession>A0A9P6EY29</accession>
<dbReference type="InterPro" id="IPR052717">
    <property type="entry name" value="Vacuolar_transposase_reg"/>
</dbReference>
<dbReference type="GO" id="GO:0046983">
    <property type="term" value="F:protein dimerization activity"/>
    <property type="evidence" value="ECO:0007669"/>
    <property type="project" value="InterPro"/>
</dbReference>
<feature type="compositionally biased region" description="Polar residues" evidence="1">
    <location>
        <begin position="493"/>
        <end position="531"/>
    </location>
</feature>
<evidence type="ECO:0000313" key="3">
    <source>
        <dbReference type="EMBL" id="KAF9537675.1"/>
    </source>
</evidence>
<evidence type="ECO:0000313" key="4">
    <source>
        <dbReference type="Proteomes" id="UP000723463"/>
    </source>
</evidence>
<dbReference type="GO" id="GO:0005634">
    <property type="term" value="C:nucleus"/>
    <property type="evidence" value="ECO:0007669"/>
    <property type="project" value="TreeGrafter"/>
</dbReference>
<comment type="caution">
    <text evidence="3">The sequence shown here is derived from an EMBL/GenBank/DDBJ whole genome shotgun (WGS) entry which is preliminary data.</text>
</comment>
<evidence type="ECO:0000259" key="2">
    <source>
        <dbReference type="Pfam" id="PF05699"/>
    </source>
</evidence>
<dbReference type="InterPro" id="IPR008906">
    <property type="entry name" value="HATC_C_dom"/>
</dbReference>
<dbReference type="EMBL" id="JAAAXW010000374">
    <property type="protein sequence ID" value="KAF9537675.1"/>
    <property type="molecule type" value="Genomic_DNA"/>
</dbReference>
<dbReference type="PANTHER" id="PTHR46169">
    <property type="entry name" value="DNA REPLICATION-RELATED ELEMENT FACTOR, ISOFORM A"/>
    <property type="match status" value="1"/>
</dbReference>
<feature type="domain" description="HAT C-terminal dimerisation" evidence="2">
    <location>
        <begin position="626"/>
        <end position="681"/>
    </location>
</feature>
<dbReference type="InterPro" id="IPR012337">
    <property type="entry name" value="RNaseH-like_sf"/>
</dbReference>
<feature type="region of interest" description="Disordered" evidence="1">
    <location>
        <begin position="273"/>
        <end position="320"/>
    </location>
</feature>
<protein>
    <recommendedName>
        <fullName evidence="2">HAT C-terminal dimerisation domain-containing protein</fullName>
    </recommendedName>
</protein>
<dbReference type="SUPFAM" id="SSF53098">
    <property type="entry name" value="Ribonuclease H-like"/>
    <property type="match status" value="1"/>
</dbReference>
<keyword evidence="4" id="KW-1185">Reference proteome</keyword>
<dbReference type="Proteomes" id="UP000723463">
    <property type="component" value="Unassembled WGS sequence"/>
</dbReference>
<dbReference type="GO" id="GO:0006357">
    <property type="term" value="P:regulation of transcription by RNA polymerase II"/>
    <property type="evidence" value="ECO:0007669"/>
    <property type="project" value="TreeGrafter"/>
</dbReference>
<evidence type="ECO:0000256" key="1">
    <source>
        <dbReference type="SAM" id="MobiDB-lite"/>
    </source>
</evidence>
<gene>
    <name evidence="3" type="ORF">EC957_007829</name>
</gene>
<dbReference type="AlphaFoldDB" id="A0A9P6EY29"/>
<feature type="non-terminal residue" evidence="3">
    <location>
        <position position="684"/>
    </location>
</feature>
<feature type="compositionally biased region" description="Pro residues" evidence="1">
    <location>
        <begin position="302"/>
        <end position="314"/>
    </location>
</feature>
<feature type="region of interest" description="Disordered" evidence="1">
    <location>
        <begin position="489"/>
        <end position="554"/>
    </location>
</feature>
<sequence>MHPPSRIDVRKQNIRKLHLISQHPGVLDAIEYFQTHNSSASLWDEIQQDVAVNHLMRLVAVEGVPFSSATSKTLKALCQMLNPEFKFPDTATLKSKLRQAVQRRQRQTVNYIHANIGRGAITADAWTSSHNKRMYLGITFHYMTRDCRLSSVVIGMERIAVAKVTAEILAAAIKDTMGAHWMPCTSHLIQGCINKAWDNTTGFATIAKKCAWNSNFFNGNSNARTVIKRHWTIYKSRLLPVDSATLADNTRPANGAPLVDNVLPTNGVNLPDDARLASDAPPANGAVLSNGTPSADGALPPTGAPPPTNTPPPSTANATRWNSKLHLVERVYAYRAVLEATAQELQEMRSASSDDKTKFKEFKNQLLSAEELDGLGEVIELLRPAADITHWVGGSDYSTISQVYDKVHNLLPRVTSFQTETAQDMHLKLEALIKSSWPEDNISDGMLLSMHFNPGCAGSKIWDLENVHQIAEHAAEDAAYATAETAATAAAQGSEQDSGQGSLQSETQVSLQSSAPIDRTNPFQAVPNPSSGLDHLLDQLPYKQRTRPAPTSRRRATTLVYRALIQRKVEQAIEKRRNGLNDNAFNPMDMANNKAVLRLAQVDAEYSVLAYEAILGNRASNAVYFEDPLAFWRNMEGVDNLINMFYLARMYFTTQATSSESERLFSKAGMVYSARKARLSDNNF</sequence>
<dbReference type="Pfam" id="PF05699">
    <property type="entry name" value="Dimer_Tnp_hAT"/>
    <property type="match status" value="1"/>
</dbReference>
<name>A0A9P6EY29_9FUNG</name>
<reference evidence="3" key="1">
    <citation type="journal article" date="2020" name="Fungal Divers.">
        <title>Resolving the Mortierellaceae phylogeny through synthesis of multi-gene phylogenetics and phylogenomics.</title>
        <authorList>
            <person name="Vandepol N."/>
            <person name="Liber J."/>
            <person name="Desiro A."/>
            <person name="Na H."/>
            <person name="Kennedy M."/>
            <person name="Barry K."/>
            <person name="Grigoriev I.V."/>
            <person name="Miller A.N."/>
            <person name="O'Donnell K."/>
            <person name="Stajich J.E."/>
            <person name="Bonito G."/>
        </authorList>
    </citation>
    <scope>NUCLEOTIDE SEQUENCE</scope>
    <source>
        <strain evidence="3">NRRL 2591</strain>
    </source>
</reference>
<organism evidence="3 4">
    <name type="scientific">Mortierella hygrophila</name>
    <dbReference type="NCBI Taxonomy" id="979708"/>
    <lineage>
        <taxon>Eukaryota</taxon>
        <taxon>Fungi</taxon>
        <taxon>Fungi incertae sedis</taxon>
        <taxon>Mucoromycota</taxon>
        <taxon>Mortierellomycotina</taxon>
        <taxon>Mortierellomycetes</taxon>
        <taxon>Mortierellales</taxon>
        <taxon>Mortierellaceae</taxon>
        <taxon>Mortierella</taxon>
    </lineage>
</organism>